<dbReference type="AlphaFoldDB" id="A0A1H5VR52"/>
<reference evidence="3" key="1">
    <citation type="submission" date="2016-10" db="EMBL/GenBank/DDBJ databases">
        <authorList>
            <person name="Varghese N."/>
            <person name="Submissions S."/>
        </authorList>
    </citation>
    <scope>NUCLEOTIDE SEQUENCE [LARGE SCALE GENOMIC DNA]</scope>
    <source>
        <strain evidence="3">DSM 43163</strain>
    </source>
</reference>
<dbReference type="EMBL" id="FNVO01000002">
    <property type="protein sequence ID" value="SEF89496.1"/>
    <property type="molecule type" value="Genomic_DNA"/>
</dbReference>
<feature type="compositionally biased region" description="Basic residues" evidence="1">
    <location>
        <begin position="1"/>
        <end position="14"/>
    </location>
</feature>
<feature type="compositionally biased region" description="Basic and acidic residues" evidence="1">
    <location>
        <begin position="77"/>
        <end position="87"/>
    </location>
</feature>
<evidence type="ECO:0000313" key="3">
    <source>
        <dbReference type="Proteomes" id="UP000236723"/>
    </source>
</evidence>
<evidence type="ECO:0000313" key="2">
    <source>
        <dbReference type="EMBL" id="SEF89496.1"/>
    </source>
</evidence>
<gene>
    <name evidence="2" type="ORF">SAMN04489712_102416</name>
</gene>
<evidence type="ECO:0000256" key="1">
    <source>
        <dbReference type="SAM" id="MobiDB-lite"/>
    </source>
</evidence>
<organism evidence="2 3">
    <name type="scientific">Thermomonospora echinospora</name>
    <dbReference type="NCBI Taxonomy" id="1992"/>
    <lineage>
        <taxon>Bacteria</taxon>
        <taxon>Bacillati</taxon>
        <taxon>Actinomycetota</taxon>
        <taxon>Actinomycetes</taxon>
        <taxon>Streptosporangiales</taxon>
        <taxon>Thermomonosporaceae</taxon>
        <taxon>Thermomonospora</taxon>
    </lineage>
</organism>
<feature type="compositionally biased region" description="Basic and acidic residues" evidence="1">
    <location>
        <begin position="33"/>
        <end position="59"/>
    </location>
</feature>
<feature type="region of interest" description="Disordered" evidence="1">
    <location>
        <begin position="1"/>
        <end position="87"/>
    </location>
</feature>
<sequence>MIAVRRVYKVRKATSHSMGGIVVANTSRTHQPNSRDRDDDQAGEPMRPDRADRADRADQAPDQDDDAAGNARNKGRQPRDKGRGKMR</sequence>
<keyword evidence="3" id="KW-1185">Reference proteome</keyword>
<proteinExistence type="predicted"/>
<dbReference type="Proteomes" id="UP000236723">
    <property type="component" value="Unassembled WGS sequence"/>
</dbReference>
<accession>A0A1H5VR52</accession>
<name>A0A1H5VR52_9ACTN</name>
<protein>
    <submittedName>
        <fullName evidence="2">Uncharacterized protein</fullName>
    </submittedName>
</protein>